<evidence type="ECO:0000313" key="3">
    <source>
        <dbReference type="Proteomes" id="UP000032683"/>
    </source>
</evidence>
<dbReference type="AlphaFoldDB" id="A0A0D6Q4V4"/>
<dbReference type="Gene3D" id="3.40.630.30">
    <property type="match status" value="1"/>
</dbReference>
<sequence length="176" mass="18775">MGCRNSIQTARLQLDPVSWADLEDVVRLKASAGVTGRLAGGICNRVLSEQDMMTDLMTWGREGVGMFAVRQQGHFIGLAGVQPSSTEPECHELQFAILPHARDTALSREATSMALAFAHAGGVGRVISYVRENDIVGRQVFGGAGMSICDARPASCSADILLYHSMRPGMGTAGMH</sequence>
<dbReference type="InterPro" id="IPR000182">
    <property type="entry name" value="GNAT_dom"/>
</dbReference>
<proteinExistence type="predicted"/>
<protein>
    <submittedName>
        <fullName evidence="2">Acetyltransferase</fullName>
    </submittedName>
</protein>
<name>A0A0D6Q4V4_KOMXY</name>
<dbReference type="Pfam" id="PF13302">
    <property type="entry name" value="Acetyltransf_3"/>
    <property type="match status" value="1"/>
</dbReference>
<evidence type="ECO:0000259" key="1">
    <source>
        <dbReference type="Pfam" id="PF13302"/>
    </source>
</evidence>
<comment type="caution">
    <text evidence="2">The sequence shown here is derived from an EMBL/GenBank/DDBJ whole genome shotgun (WGS) entry which is preliminary data.</text>
</comment>
<organism evidence="2 3">
    <name type="scientific">Komagataeibacter xylinus NBRC 13693</name>
    <dbReference type="NCBI Taxonomy" id="1234668"/>
    <lineage>
        <taxon>Bacteria</taxon>
        <taxon>Pseudomonadati</taxon>
        <taxon>Pseudomonadota</taxon>
        <taxon>Alphaproteobacteria</taxon>
        <taxon>Acetobacterales</taxon>
        <taxon>Acetobacteraceae</taxon>
        <taxon>Komagataeibacter</taxon>
    </lineage>
</organism>
<keyword evidence="2" id="KW-0808">Transferase</keyword>
<dbReference type="Proteomes" id="UP000032683">
    <property type="component" value="Unassembled WGS sequence"/>
</dbReference>
<gene>
    <name evidence="2" type="ORF">Gxy13693_006_026</name>
</gene>
<dbReference type="GO" id="GO:0016747">
    <property type="term" value="F:acyltransferase activity, transferring groups other than amino-acyl groups"/>
    <property type="evidence" value="ECO:0007669"/>
    <property type="project" value="InterPro"/>
</dbReference>
<dbReference type="InterPro" id="IPR016181">
    <property type="entry name" value="Acyl_CoA_acyltransferase"/>
</dbReference>
<feature type="domain" description="N-acetyltransferase" evidence="1">
    <location>
        <begin position="11"/>
        <end position="146"/>
    </location>
</feature>
<dbReference type="RefSeq" id="WP_048855502.1">
    <property type="nucleotide sequence ID" value="NZ_BANJ01000006.1"/>
</dbReference>
<reference evidence="2 3" key="1">
    <citation type="submission" date="2012-11" db="EMBL/GenBank/DDBJ databases">
        <title>Whole genome sequence of Gluconacetobacter xylinus NBRC 13693.</title>
        <authorList>
            <person name="Azuma Y."/>
            <person name="Higashiura N."/>
            <person name="Hirakawa H."/>
            <person name="Matsushita K."/>
        </authorList>
    </citation>
    <scope>NUCLEOTIDE SEQUENCE [LARGE SCALE GENOMIC DNA]</scope>
    <source>
        <strain evidence="2 3">NBRC 13693</strain>
    </source>
</reference>
<dbReference type="GeneID" id="79186518"/>
<accession>A0A0D6Q4V4</accession>
<evidence type="ECO:0000313" key="2">
    <source>
        <dbReference type="EMBL" id="GAN98597.1"/>
    </source>
</evidence>
<dbReference type="SUPFAM" id="SSF55729">
    <property type="entry name" value="Acyl-CoA N-acyltransferases (Nat)"/>
    <property type="match status" value="1"/>
</dbReference>
<dbReference type="EMBL" id="BANJ01000006">
    <property type="protein sequence ID" value="GAN98597.1"/>
    <property type="molecule type" value="Genomic_DNA"/>
</dbReference>